<accession>A0A8G0PLM3</accession>
<evidence type="ECO:0000313" key="3">
    <source>
        <dbReference type="Proteomes" id="UP000826661"/>
    </source>
</evidence>
<reference evidence="2 3" key="1">
    <citation type="journal article" date="2021" name="BMC Genomics">
        <title>Telomere-to-telomere genome assembly of asparaginase-producing Trichoderma simmonsii.</title>
        <authorList>
            <person name="Chung D."/>
            <person name="Kwon Y.M."/>
            <person name="Yang Y."/>
        </authorList>
    </citation>
    <scope>NUCLEOTIDE SEQUENCE [LARGE SCALE GENOMIC DNA]</scope>
    <source>
        <strain evidence="2 3">GH-Sj1</strain>
    </source>
</reference>
<sequence>MSATNFTPIYLDNTEFFMNSSNVVNLSWPKVSEAFAKPLTSHVISFPGYDWTEPYPGKTFIEEGHTMGLMISDDFFMDEAARNKSTTVLTGLTFNIPKSMKSNGKALPMHASWYICRHIFISTNPAMKKSGDKNTCDALPLECKNDLATALTNDWGYKNEDFMCSQRIADPIPQSCVNTFGFSRQDILTINSTTLADPVLGPLQANSNPQQYGWRIGTGYHHHLDPVARELAYNRTYLVATVWGFSRGTDPTTKRIPRVTWACMSGGDLWKDPVLHHYPDPPPHLHDNSTSTKTPLSATTSSGTVSSATTFSETTSSTTRSSEPASSTTSTSGGSISISTKLDMQIIHVLIAMLMTGFVFGQL</sequence>
<dbReference type="EMBL" id="CP075869">
    <property type="protein sequence ID" value="QYT03800.1"/>
    <property type="molecule type" value="Genomic_DNA"/>
</dbReference>
<organism evidence="2 3">
    <name type="scientific">Trichoderma simmonsii</name>
    <dbReference type="NCBI Taxonomy" id="1491479"/>
    <lineage>
        <taxon>Eukaryota</taxon>
        <taxon>Fungi</taxon>
        <taxon>Dikarya</taxon>
        <taxon>Ascomycota</taxon>
        <taxon>Pezizomycotina</taxon>
        <taxon>Sordariomycetes</taxon>
        <taxon>Hypocreomycetidae</taxon>
        <taxon>Hypocreales</taxon>
        <taxon>Hypocreaceae</taxon>
        <taxon>Trichoderma</taxon>
    </lineage>
</organism>
<feature type="region of interest" description="Disordered" evidence="1">
    <location>
        <begin position="280"/>
        <end position="335"/>
    </location>
</feature>
<evidence type="ECO:0000313" key="2">
    <source>
        <dbReference type="EMBL" id="QYT03800.1"/>
    </source>
</evidence>
<evidence type="ECO:0000256" key="1">
    <source>
        <dbReference type="SAM" id="MobiDB-lite"/>
    </source>
</evidence>
<name>A0A8G0PLM3_9HYPO</name>
<proteinExistence type="predicted"/>
<feature type="compositionally biased region" description="Low complexity" evidence="1">
    <location>
        <begin position="297"/>
        <end position="335"/>
    </location>
</feature>
<gene>
    <name evidence="2" type="ORF">H0G86_010748</name>
</gene>
<dbReference type="Proteomes" id="UP000826661">
    <property type="component" value="Chromosome VI"/>
</dbReference>
<keyword evidence="3" id="KW-1185">Reference proteome</keyword>
<protein>
    <submittedName>
        <fullName evidence="2">Uncharacterized protein</fullName>
    </submittedName>
</protein>
<dbReference type="AlphaFoldDB" id="A0A8G0PLM3"/>